<organism evidence="3 4">
    <name type="scientific">Acrobeloides nanus</name>
    <dbReference type="NCBI Taxonomy" id="290746"/>
    <lineage>
        <taxon>Eukaryota</taxon>
        <taxon>Metazoa</taxon>
        <taxon>Ecdysozoa</taxon>
        <taxon>Nematoda</taxon>
        <taxon>Chromadorea</taxon>
        <taxon>Rhabditida</taxon>
        <taxon>Tylenchina</taxon>
        <taxon>Cephalobomorpha</taxon>
        <taxon>Cephaloboidea</taxon>
        <taxon>Cephalobidae</taxon>
        <taxon>Acrobeloides</taxon>
    </lineage>
</organism>
<evidence type="ECO:0000256" key="2">
    <source>
        <dbReference type="SAM" id="MobiDB-lite"/>
    </source>
</evidence>
<feature type="region of interest" description="Disordered" evidence="2">
    <location>
        <begin position="184"/>
        <end position="228"/>
    </location>
</feature>
<protein>
    <submittedName>
        <fullName evidence="4">Nucleolar protein 8</fullName>
    </submittedName>
</protein>
<proteinExistence type="predicted"/>
<dbReference type="AlphaFoldDB" id="A0A914DJP2"/>
<feature type="region of interest" description="Disordered" evidence="2">
    <location>
        <begin position="126"/>
        <end position="149"/>
    </location>
</feature>
<sequence length="393" mass="45736">LPADKMDELKERKSNKHEESQKRRLESLREKRTFELQRQKMISESLKSVDSVSKKNKIVFHSDSDEDEKEPIPTTSNKSNLKLFDDDDGAVEDPESFTTRFNGKSGHKLMKMEQSFDHDERFRVDQRFLDDNESDSSENEEQAKMTTEKNKEFAILSKVLGKQIESSISEDSKKKANKAAPVCPFRRFDPANPEHMAWLRSTQKKDELEKETESDEDETKPEINGKVIPDSTTFYEIKREFAQDLKKKLAGEVRNQDEGFSFLRMIGREPCTTSSTSKDDQFDSPVQPLKKKLKHDPMESNTATPLLSSDVISTSLKPWFFLTADDQELKDLVTNFKRTQSLDKISARWKKAREEFIKTYKKQRKVKLRELRKAEVEQFQHGAFPKNNFTKKS</sequence>
<feature type="region of interest" description="Disordered" evidence="2">
    <location>
        <begin position="1"/>
        <end position="30"/>
    </location>
</feature>
<feature type="region of interest" description="Disordered" evidence="2">
    <location>
        <begin position="43"/>
        <end position="105"/>
    </location>
</feature>
<feature type="compositionally biased region" description="Acidic residues" evidence="2">
    <location>
        <begin position="209"/>
        <end position="219"/>
    </location>
</feature>
<name>A0A914DJP2_9BILA</name>
<keyword evidence="3" id="KW-1185">Reference proteome</keyword>
<evidence type="ECO:0000313" key="4">
    <source>
        <dbReference type="WBParaSite" id="ACRNAN_scaffold282.g8650.t1"/>
    </source>
</evidence>
<keyword evidence="1" id="KW-0694">RNA-binding</keyword>
<dbReference type="WBParaSite" id="ACRNAN_scaffold282.g8650.t1">
    <property type="protein sequence ID" value="ACRNAN_scaffold282.g8650.t1"/>
    <property type="gene ID" value="ACRNAN_scaffold282.g8650"/>
</dbReference>
<feature type="region of interest" description="Disordered" evidence="2">
    <location>
        <begin position="271"/>
        <end position="304"/>
    </location>
</feature>
<dbReference type="PANTHER" id="PTHR48029:SF1">
    <property type="entry name" value="NUCLEOLAR PROTEIN 8"/>
    <property type="match status" value="1"/>
</dbReference>
<evidence type="ECO:0000256" key="1">
    <source>
        <dbReference type="ARBA" id="ARBA00022884"/>
    </source>
</evidence>
<dbReference type="PANTHER" id="PTHR48029">
    <property type="entry name" value="NUCLEOLAR PROTEIN 8"/>
    <property type="match status" value="1"/>
</dbReference>
<reference evidence="4" key="1">
    <citation type="submission" date="2022-11" db="UniProtKB">
        <authorList>
            <consortium name="WormBaseParasite"/>
        </authorList>
    </citation>
    <scope>IDENTIFICATION</scope>
</reference>
<feature type="compositionally biased region" description="Acidic residues" evidence="2">
    <location>
        <begin position="85"/>
        <end position="95"/>
    </location>
</feature>
<dbReference type="Proteomes" id="UP000887540">
    <property type="component" value="Unplaced"/>
</dbReference>
<accession>A0A914DJP2</accession>
<evidence type="ECO:0000313" key="3">
    <source>
        <dbReference type="Proteomes" id="UP000887540"/>
    </source>
</evidence>
<feature type="compositionally biased region" description="Acidic residues" evidence="2">
    <location>
        <begin position="131"/>
        <end position="140"/>
    </location>
</feature>
<dbReference type="GO" id="GO:0003723">
    <property type="term" value="F:RNA binding"/>
    <property type="evidence" value="ECO:0007669"/>
    <property type="project" value="UniProtKB-KW"/>
</dbReference>